<evidence type="ECO:0000313" key="2">
    <source>
        <dbReference type="Proteomes" id="UP000184368"/>
    </source>
</evidence>
<protein>
    <submittedName>
        <fullName evidence="1">Uncharacterized protein</fullName>
    </submittedName>
</protein>
<dbReference type="STRING" id="1302690.BUE76_07640"/>
<gene>
    <name evidence="1" type="ORF">SAMN05444008_10931</name>
</gene>
<dbReference type="AlphaFoldDB" id="A0A1M5CE56"/>
<evidence type="ECO:0000313" key="1">
    <source>
        <dbReference type="EMBL" id="SHF53005.1"/>
    </source>
</evidence>
<name>A0A1M5CE56_9BACT</name>
<dbReference type="EMBL" id="FQUO01000009">
    <property type="protein sequence ID" value="SHF53005.1"/>
    <property type="molecule type" value="Genomic_DNA"/>
</dbReference>
<sequence length="159" mass="18105">MPIKKQIDIEFPEAFTQAAGTAWALNSYQFSNIQKREKEWFMGQHGEAVLAYSFNDPIPTYVIVTKLTRNSHVNHLLKCQAAGYRFIALRDYRLYESMHPVCSRCIKKLECSQIGKGCSGLAKAYLFNGDQFGCYSGPEDIKVGITADLLKPIERFRLQ</sequence>
<accession>A0A1M5CE56</accession>
<dbReference type="RefSeq" id="WP_073043689.1">
    <property type="nucleotide sequence ID" value="NZ_FQUO01000009.1"/>
</dbReference>
<proteinExistence type="predicted"/>
<dbReference type="Proteomes" id="UP000184368">
    <property type="component" value="Unassembled WGS sequence"/>
</dbReference>
<organism evidence="1 2">
    <name type="scientific">Cnuella takakiae</name>
    <dbReference type="NCBI Taxonomy" id="1302690"/>
    <lineage>
        <taxon>Bacteria</taxon>
        <taxon>Pseudomonadati</taxon>
        <taxon>Bacteroidota</taxon>
        <taxon>Chitinophagia</taxon>
        <taxon>Chitinophagales</taxon>
        <taxon>Chitinophagaceae</taxon>
        <taxon>Cnuella</taxon>
    </lineage>
</organism>
<reference evidence="1 2" key="1">
    <citation type="submission" date="2016-11" db="EMBL/GenBank/DDBJ databases">
        <authorList>
            <person name="Jaros S."/>
            <person name="Januszkiewicz K."/>
            <person name="Wedrychowicz H."/>
        </authorList>
    </citation>
    <scope>NUCLEOTIDE SEQUENCE [LARGE SCALE GENOMIC DNA]</scope>
    <source>
        <strain evidence="1 2">DSM 26897</strain>
    </source>
</reference>
<keyword evidence="2" id="KW-1185">Reference proteome</keyword>